<dbReference type="RefSeq" id="WP_068683621.1">
    <property type="nucleotide sequence ID" value="NZ_LYPA01000060.1"/>
</dbReference>
<dbReference type="STRING" id="1844972.A7K91_00675"/>
<protein>
    <submittedName>
        <fullName evidence="1">Uncharacterized protein</fullName>
    </submittedName>
</protein>
<dbReference type="Proteomes" id="UP000092024">
    <property type="component" value="Unassembled WGS sequence"/>
</dbReference>
<reference evidence="1 2" key="1">
    <citation type="submission" date="2016-05" db="EMBL/GenBank/DDBJ databases">
        <title>Paenibacillus oryzae. sp. nov., isolated from the rice root.</title>
        <authorList>
            <person name="Zhang J."/>
            <person name="Zhang X."/>
        </authorList>
    </citation>
    <scope>NUCLEOTIDE SEQUENCE [LARGE SCALE GENOMIC DNA]</scope>
    <source>
        <strain evidence="1 2">1DrF-4</strain>
    </source>
</reference>
<evidence type="ECO:0000313" key="2">
    <source>
        <dbReference type="Proteomes" id="UP000092024"/>
    </source>
</evidence>
<keyword evidence="2" id="KW-1185">Reference proteome</keyword>
<evidence type="ECO:0000313" key="1">
    <source>
        <dbReference type="EMBL" id="OBR65220.1"/>
    </source>
</evidence>
<dbReference type="EMBL" id="LYPA01000060">
    <property type="protein sequence ID" value="OBR65220.1"/>
    <property type="molecule type" value="Genomic_DNA"/>
</dbReference>
<dbReference type="InterPro" id="IPR011044">
    <property type="entry name" value="Quino_amine_DH_bsu"/>
</dbReference>
<gene>
    <name evidence="1" type="ORF">A7K91_00675</name>
</gene>
<name>A0A1A5YIJ0_9BACL</name>
<dbReference type="SUPFAM" id="SSF50969">
    <property type="entry name" value="YVTN repeat-like/Quinoprotein amine dehydrogenase"/>
    <property type="match status" value="1"/>
</dbReference>
<accession>A0A1A5YIJ0</accession>
<organism evidence="1 2">
    <name type="scientific">Paenibacillus oryzae</name>
    <dbReference type="NCBI Taxonomy" id="1844972"/>
    <lineage>
        <taxon>Bacteria</taxon>
        <taxon>Bacillati</taxon>
        <taxon>Bacillota</taxon>
        <taxon>Bacilli</taxon>
        <taxon>Bacillales</taxon>
        <taxon>Paenibacillaceae</taxon>
        <taxon>Paenibacillus</taxon>
    </lineage>
</organism>
<sequence>MGKLVSTFLIGLLLVCSGCTTQKDQVARDQTESFFESEPASVPEPFVEHSVSTSSDGKYRIESYGVIKDVTAGGLYPAEGIRLVDITADKELWTMTPGYYKQSFVWSPDNRYVAVYIETRTSGSTFVVDTQTMLSNHLPYVDEVIELAGLKEARDENRTDAYFNVLNWVNEDQLSISFLWNGIDGYEGKYTFDVKKDKFLIVSIVSANSIENKFITDFTTWNDKELFAFLEEVQEHVRNIPKVTDSIEEVIKDYSIYFSQQLSEKIVQSLYNQEGEQWAIPNSDGGYIFFVPGRSTKSEVVIKYEKDFITIRESYEAEVTMYKAVEYKIEYDDKKPIITEWIQIIE</sequence>
<dbReference type="AlphaFoldDB" id="A0A1A5YIJ0"/>
<dbReference type="OrthoDB" id="9770467at2"/>
<proteinExistence type="predicted"/>
<comment type="caution">
    <text evidence="1">The sequence shown here is derived from an EMBL/GenBank/DDBJ whole genome shotgun (WGS) entry which is preliminary data.</text>
</comment>